<dbReference type="Pfam" id="PF15365">
    <property type="entry name" value="PNRC"/>
    <property type="match status" value="1"/>
</dbReference>
<dbReference type="AlphaFoldDB" id="A0AAV9CT52"/>
<dbReference type="EMBL" id="JAUJYO010000017">
    <property type="protein sequence ID" value="KAK1292016.1"/>
    <property type="molecule type" value="Genomic_DNA"/>
</dbReference>
<dbReference type="GO" id="GO:0016071">
    <property type="term" value="P:mRNA metabolic process"/>
    <property type="evidence" value="ECO:0007669"/>
    <property type="project" value="UniProtKB-ARBA"/>
</dbReference>
<protein>
    <submittedName>
        <fullName evidence="2">Uncharacterized protein</fullName>
    </submittedName>
</protein>
<evidence type="ECO:0000256" key="1">
    <source>
        <dbReference type="SAM" id="MobiDB-lite"/>
    </source>
</evidence>
<reference evidence="2" key="2">
    <citation type="submission" date="2023-06" db="EMBL/GenBank/DDBJ databases">
        <authorList>
            <person name="Ma L."/>
            <person name="Liu K.-W."/>
            <person name="Li Z."/>
            <person name="Hsiao Y.-Y."/>
            <person name="Qi Y."/>
            <person name="Fu T."/>
            <person name="Tang G."/>
            <person name="Zhang D."/>
            <person name="Sun W.-H."/>
            <person name="Liu D.-K."/>
            <person name="Li Y."/>
            <person name="Chen G.-Z."/>
            <person name="Liu X.-D."/>
            <person name="Liao X.-Y."/>
            <person name="Jiang Y.-T."/>
            <person name="Yu X."/>
            <person name="Hao Y."/>
            <person name="Huang J."/>
            <person name="Zhao X.-W."/>
            <person name="Ke S."/>
            <person name="Chen Y.-Y."/>
            <person name="Wu W.-L."/>
            <person name="Hsu J.-L."/>
            <person name="Lin Y.-F."/>
            <person name="Huang M.-D."/>
            <person name="Li C.-Y."/>
            <person name="Huang L."/>
            <person name="Wang Z.-W."/>
            <person name="Zhao X."/>
            <person name="Zhong W.-Y."/>
            <person name="Peng D.-H."/>
            <person name="Ahmad S."/>
            <person name="Lan S."/>
            <person name="Zhang J.-S."/>
            <person name="Tsai W.-C."/>
            <person name="Van De Peer Y."/>
            <person name="Liu Z.-J."/>
        </authorList>
    </citation>
    <scope>NUCLEOTIDE SEQUENCE</scope>
    <source>
        <strain evidence="2">CP</strain>
        <tissue evidence="2">Leaves</tissue>
    </source>
</reference>
<accession>A0AAV9CT52</accession>
<reference evidence="2" key="1">
    <citation type="journal article" date="2023" name="Nat. Commun.">
        <title>Diploid and tetraploid genomes of Acorus and the evolution of monocots.</title>
        <authorList>
            <person name="Ma L."/>
            <person name="Liu K.W."/>
            <person name="Li Z."/>
            <person name="Hsiao Y.Y."/>
            <person name="Qi Y."/>
            <person name="Fu T."/>
            <person name="Tang G.D."/>
            <person name="Zhang D."/>
            <person name="Sun W.H."/>
            <person name="Liu D.K."/>
            <person name="Li Y."/>
            <person name="Chen G.Z."/>
            <person name="Liu X.D."/>
            <person name="Liao X.Y."/>
            <person name="Jiang Y.T."/>
            <person name="Yu X."/>
            <person name="Hao Y."/>
            <person name="Huang J."/>
            <person name="Zhao X.W."/>
            <person name="Ke S."/>
            <person name="Chen Y.Y."/>
            <person name="Wu W.L."/>
            <person name="Hsu J.L."/>
            <person name="Lin Y.F."/>
            <person name="Huang M.D."/>
            <person name="Li C.Y."/>
            <person name="Huang L."/>
            <person name="Wang Z.W."/>
            <person name="Zhao X."/>
            <person name="Zhong W.Y."/>
            <person name="Peng D.H."/>
            <person name="Ahmad S."/>
            <person name="Lan S."/>
            <person name="Zhang J.S."/>
            <person name="Tsai W.C."/>
            <person name="Van de Peer Y."/>
            <person name="Liu Z.J."/>
        </authorList>
    </citation>
    <scope>NUCLEOTIDE SEQUENCE</scope>
    <source>
        <strain evidence="2">CP</strain>
    </source>
</reference>
<dbReference type="PANTHER" id="PTHR33670">
    <property type="entry name" value="SPLICING FACTOR, PROLINE- AND GLUTAMINE-RICH-LIKE"/>
    <property type="match status" value="1"/>
</dbReference>
<gene>
    <name evidence="2" type="ORF">QJS10_CPB17g00251</name>
</gene>
<dbReference type="Proteomes" id="UP001180020">
    <property type="component" value="Unassembled WGS sequence"/>
</dbReference>
<evidence type="ECO:0000313" key="3">
    <source>
        <dbReference type="Proteomes" id="UP001180020"/>
    </source>
</evidence>
<dbReference type="PANTHER" id="PTHR33670:SF15">
    <property type="entry name" value="OS02G0797600 PROTEIN"/>
    <property type="match status" value="1"/>
</dbReference>
<proteinExistence type="predicted"/>
<keyword evidence="3" id="KW-1185">Reference proteome</keyword>
<organism evidence="2 3">
    <name type="scientific">Acorus calamus</name>
    <name type="common">Sweet flag</name>
    <dbReference type="NCBI Taxonomy" id="4465"/>
    <lineage>
        <taxon>Eukaryota</taxon>
        <taxon>Viridiplantae</taxon>
        <taxon>Streptophyta</taxon>
        <taxon>Embryophyta</taxon>
        <taxon>Tracheophyta</taxon>
        <taxon>Spermatophyta</taxon>
        <taxon>Magnoliopsida</taxon>
        <taxon>Liliopsida</taxon>
        <taxon>Acoraceae</taxon>
        <taxon>Acorus</taxon>
    </lineage>
</organism>
<feature type="region of interest" description="Disordered" evidence="1">
    <location>
        <begin position="1"/>
        <end position="37"/>
    </location>
</feature>
<comment type="caution">
    <text evidence="2">The sequence shown here is derived from an EMBL/GenBank/DDBJ whole genome shotgun (WGS) entry which is preliminary data.</text>
</comment>
<feature type="region of interest" description="Disordered" evidence="1">
    <location>
        <begin position="52"/>
        <end position="92"/>
    </location>
</feature>
<sequence length="144" mass="15417">MAATVALRSYDPTRRNPLRKRSAPSRRGGDPIVPKAPSSNLVMENVRILRRGEKPQNAALATDRRTDGQSKKIASVNLDPSPSIISPASVDRRSDGSESAVLFAGSVSVNSPPPNSLPIPKFLGRGLTCPIRDNILALLRLDLG</sequence>
<dbReference type="InterPro" id="IPR028322">
    <property type="entry name" value="PNRC-like_rgn"/>
</dbReference>
<name>A0AAV9CT52_ACOCL</name>
<evidence type="ECO:0000313" key="2">
    <source>
        <dbReference type="EMBL" id="KAK1292016.1"/>
    </source>
</evidence>